<reference evidence="2 3" key="1">
    <citation type="journal article" date="2014" name="PLoS Genet.">
        <title>Phylogenetically driven sequencing of extremely halophilic archaea reveals strategies for static and dynamic osmo-response.</title>
        <authorList>
            <person name="Becker E.A."/>
            <person name="Seitzer P.M."/>
            <person name="Tritt A."/>
            <person name="Larsen D."/>
            <person name="Krusor M."/>
            <person name="Yao A.I."/>
            <person name="Wu D."/>
            <person name="Madern D."/>
            <person name="Eisen J.A."/>
            <person name="Darling A.E."/>
            <person name="Facciotti M.T."/>
        </authorList>
    </citation>
    <scope>NUCLEOTIDE SEQUENCE [LARGE SCALE GENOMIC DNA]</scope>
    <source>
        <strain evidence="2 3">DSM 12281</strain>
    </source>
</reference>
<dbReference type="OrthoDB" id="169892at2157"/>
<evidence type="ECO:0000313" key="3">
    <source>
        <dbReference type="Proteomes" id="UP000011648"/>
    </source>
</evidence>
<feature type="compositionally biased region" description="Low complexity" evidence="1">
    <location>
        <begin position="50"/>
        <end position="67"/>
    </location>
</feature>
<sequence length="67" mass="7202">MPTLAEFLVRADEFVPPGNTLENPIAREQGRSVSRLRDDSTAVRATPGQAAEMAETAETAFPTPTNT</sequence>
<accession>M0AC06</accession>
<comment type="caution">
    <text evidence="2">The sequence shown here is derived from an EMBL/GenBank/DDBJ whole genome shotgun (WGS) entry which is preliminary data.</text>
</comment>
<gene>
    <name evidence="2" type="ORF">C484_03614</name>
</gene>
<evidence type="ECO:0000256" key="1">
    <source>
        <dbReference type="SAM" id="MobiDB-lite"/>
    </source>
</evidence>
<evidence type="ECO:0000313" key="2">
    <source>
        <dbReference type="EMBL" id="ELY96044.1"/>
    </source>
</evidence>
<proteinExistence type="predicted"/>
<feature type="region of interest" description="Disordered" evidence="1">
    <location>
        <begin position="19"/>
        <end position="67"/>
    </location>
</feature>
<name>M0AC06_9EURY</name>
<organism evidence="2 3">
    <name type="scientific">Natrialba taiwanensis DSM 12281</name>
    <dbReference type="NCBI Taxonomy" id="1230458"/>
    <lineage>
        <taxon>Archaea</taxon>
        <taxon>Methanobacteriati</taxon>
        <taxon>Methanobacteriota</taxon>
        <taxon>Stenosarchaea group</taxon>
        <taxon>Halobacteria</taxon>
        <taxon>Halobacteriales</taxon>
        <taxon>Natrialbaceae</taxon>
        <taxon>Natrialba</taxon>
    </lineage>
</organism>
<keyword evidence="3" id="KW-1185">Reference proteome</keyword>
<dbReference type="Proteomes" id="UP000011648">
    <property type="component" value="Unassembled WGS sequence"/>
</dbReference>
<dbReference type="EMBL" id="AOIL01000012">
    <property type="protein sequence ID" value="ELY96044.1"/>
    <property type="molecule type" value="Genomic_DNA"/>
</dbReference>
<protein>
    <submittedName>
        <fullName evidence="2">Uncharacterized protein</fullName>
    </submittedName>
</protein>
<dbReference type="RefSeq" id="WP_006824602.1">
    <property type="nucleotide sequence ID" value="NZ_AOIL01000012.1"/>
</dbReference>
<dbReference type="STRING" id="1230458.C484_03614"/>
<dbReference type="AlphaFoldDB" id="M0AC06"/>